<dbReference type="PANTHER" id="PTHR31585">
    <property type="entry name" value="FOLATE-BIOPTERIN TRANSPORTER 1, CHLOROPLASTIC"/>
    <property type="match status" value="1"/>
</dbReference>
<evidence type="ECO:0000256" key="4">
    <source>
        <dbReference type="ARBA" id="ARBA00022692"/>
    </source>
</evidence>
<keyword evidence="6 7" id="KW-0472">Membrane</keyword>
<evidence type="ECO:0000256" key="6">
    <source>
        <dbReference type="ARBA" id="ARBA00023136"/>
    </source>
</evidence>
<keyword evidence="9" id="KW-1185">Reference proteome</keyword>
<dbReference type="PANTHER" id="PTHR31585:SF5">
    <property type="entry name" value="RNA-BINDING S4 DOMAIN-CONTAINING PROTEIN"/>
    <property type="match status" value="1"/>
</dbReference>
<keyword evidence="5 7" id="KW-1133">Transmembrane helix</keyword>
<evidence type="ECO:0000313" key="8">
    <source>
        <dbReference type="EMBL" id="CAJ1401549.1"/>
    </source>
</evidence>
<keyword evidence="3" id="KW-0813">Transport</keyword>
<evidence type="ECO:0000256" key="1">
    <source>
        <dbReference type="ARBA" id="ARBA00004141"/>
    </source>
</evidence>
<dbReference type="SUPFAM" id="SSF103473">
    <property type="entry name" value="MFS general substrate transporter"/>
    <property type="match status" value="1"/>
</dbReference>
<feature type="transmembrane region" description="Helical" evidence="7">
    <location>
        <begin position="382"/>
        <end position="403"/>
    </location>
</feature>
<feature type="transmembrane region" description="Helical" evidence="7">
    <location>
        <begin position="493"/>
        <end position="513"/>
    </location>
</feature>
<feature type="transmembrane region" description="Helical" evidence="7">
    <location>
        <begin position="104"/>
        <end position="127"/>
    </location>
</feature>
<feature type="transmembrane region" description="Helical" evidence="7">
    <location>
        <begin position="533"/>
        <end position="551"/>
    </location>
</feature>
<evidence type="ECO:0000256" key="7">
    <source>
        <dbReference type="SAM" id="Phobius"/>
    </source>
</evidence>
<name>A0AA36J9G6_9DINO</name>
<evidence type="ECO:0000256" key="3">
    <source>
        <dbReference type="ARBA" id="ARBA00022448"/>
    </source>
</evidence>
<feature type="transmembrane region" description="Helical" evidence="7">
    <location>
        <begin position="268"/>
        <end position="287"/>
    </location>
</feature>
<feature type="transmembrane region" description="Helical" evidence="7">
    <location>
        <begin position="190"/>
        <end position="208"/>
    </location>
</feature>
<gene>
    <name evidence="8" type="ORF">EVOR1521_LOCUS24670</name>
</gene>
<proteinExistence type="inferred from homology"/>
<dbReference type="GO" id="GO:0016020">
    <property type="term" value="C:membrane"/>
    <property type="evidence" value="ECO:0007669"/>
    <property type="project" value="UniProtKB-SubCell"/>
</dbReference>
<dbReference type="Proteomes" id="UP001178507">
    <property type="component" value="Unassembled WGS sequence"/>
</dbReference>
<dbReference type="InterPro" id="IPR039309">
    <property type="entry name" value="BT1"/>
</dbReference>
<sequence>MVPVQEQCVDFTGIVEETRKVDIDGEKVTDPDDINAKVAAGDKDAKDAKAEPVKGALAFGEEVDIYELRNSGFLLQYFAVGVIYGGLPATIYGFFLGYLNVPGYVYATASVVTTMPWSFKVLFGLLNDCLPIRGYRRKPYMVLGWSLCFATLVILAMKPLPEPYYCRSPDGGLDEDRVCNAEAQWAGGSFAMLMCLAALGYVIADVAADGLMVEFAQREPEEKRGTIQTTIYLVRSLGCIASVALVGVGMNGKEYNGDFNFTLSFSQIMMIFSLPAGAMIPVSWFLVKDAPIQQGERKSLRLYASQAWQLITKKAIFMVVMFNFWEALLGRISTTAGGLVKSQWAGVKNFQNQLFTLVSLLVLAYSLHQVKKRFLNYSWRKMLLLTGIILNVMDGTLALLTTYDVVRNQYFYLGETVLDEIPAAANFVVGTFIIVEMADQGNEGLTYGLLTTVSNLGSPFSRAISNQIFGLFEPNLSDSKNYKEDTMEFRNTVALSFMVSYAFSFVTFGLLFLLPRQKAEAQRRKREWSQHPAYGYITVCLVTFALCYSLVVNFMTMIPETACLEIVGGSGC</sequence>
<feature type="transmembrane region" description="Helical" evidence="7">
    <location>
        <begin position="350"/>
        <end position="370"/>
    </location>
</feature>
<dbReference type="AlphaFoldDB" id="A0AA36J9G6"/>
<reference evidence="8" key="1">
    <citation type="submission" date="2023-08" db="EMBL/GenBank/DDBJ databases">
        <authorList>
            <person name="Chen Y."/>
            <person name="Shah S."/>
            <person name="Dougan E. K."/>
            <person name="Thang M."/>
            <person name="Chan C."/>
        </authorList>
    </citation>
    <scope>NUCLEOTIDE SEQUENCE</scope>
</reference>
<feature type="transmembrane region" description="Helical" evidence="7">
    <location>
        <begin position="139"/>
        <end position="157"/>
    </location>
</feature>
<accession>A0AA36J9G6</accession>
<evidence type="ECO:0000256" key="5">
    <source>
        <dbReference type="ARBA" id="ARBA00022989"/>
    </source>
</evidence>
<dbReference type="EMBL" id="CAUJNA010003419">
    <property type="protein sequence ID" value="CAJ1401549.1"/>
    <property type="molecule type" value="Genomic_DNA"/>
</dbReference>
<evidence type="ECO:0000256" key="2">
    <source>
        <dbReference type="ARBA" id="ARBA00007015"/>
    </source>
</evidence>
<feature type="transmembrane region" description="Helical" evidence="7">
    <location>
        <begin position="229"/>
        <end position="248"/>
    </location>
</feature>
<dbReference type="Gene3D" id="1.20.1250.20">
    <property type="entry name" value="MFS general substrate transporter like domains"/>
    <property type="match status" value="1"/>
</dbReference>
<comment type="subcellular location">
    <subcellularLocation>
        <location evidence="1">Membrane</location>
        <topology evidence="1">Multi-pass membrane protein</topology>
    </subcellularLocation>
</comment>
<evidence type="ECO:0000313" key="9">
    <source>
        <dbReference type="Proteomes" id="UP001178507"/>
    </source>
</evidence>
<comment type="caution">
    <text evidence="8">The sequence shown here is derived from an EMBL/GenBank/DDBJ whole genome shotgun (WGS) entry which is preliminary data.</text>
</comment>
<keyword evidence="4 7" id="KW-0812">Transmembrane</keyword>
<feature type="transmembrane region" description="Helical" evidence="7">
    <location>
        <begin position="77"/>
        <end position="98"/>
    </location>
</feature>
<protein>
    <submittedName>
        <fullName evidence="8">Uncharacterized protein</fullName>
    </submittedName>
</protein>
<organism evidence="8 9">
    <name type="scientific">Effrenium voratum</name>
    <dbReference type="NCBI Taxonomy" id="2562239"/>
    <lineage>
        <taxon>Eukaryota</taxon>
        <taxon>Sar</taxon>
        <taxon>Alveolata</taxon>
        <taxon>Dinophyceae</taxon>
        <taxon>Suessiales</taxon>
        <taxon>Symbiodiniaceae</taxon>
        <taxon>Effrenium</taxon>
    </lineage>
</organism>
<comment type="similarity">
    <text evidence="2">Belongs to the major facilitator superfamily. Folate-biopterin transporter (TC 2.A.71) family.</text>
</comment>
<dbReference type="InterPro" id="IPR036259">
    <property type="entry name" value="MFS_trans_sf"/>
</dbReference>
<dbReference type="Pfam" id="PF03092">
    <property type="entry name" value="BT1"/>
    <property type="match status" value="2"/>
</dbReference>